<accession>A0ACB8V155</accession>
<comment type="caution">
    <text evidence="1">The sequence shown here is derived from an EMBL/GenBank/DDBJ whole genome shotgun (WGS) entry which is preliminary data.</text>
</comment>
<evidence type="ECO:0000313" key="1">
    <source>
        <dbReference type="EMBL" id="KAI2389442.1"/>
    </source>
</evidence>
<protein>
    <submittedName>
        <fullName evidence="1">Uncharacterized protein</fullName>
    </submittedName>
</protein>
<organism evidence="1">
    <name type="scientific">Ophidiomyces ophidiicola</name>
    <dbReference type="NCBI Taxonomy" id="1387563"/>
    <lineage>
        <taxon>Eukaryota</taxon>
        <taxon>Fungi</taxon>
        <taxon>Dikarya</taxon>
        <taxon>Ascomycota</taxon>
        <taxon>Pezizomycotina</taxon>
        <taxon>Eurotiomycetes</taxon>
        <taxon>Eurotiomycetidae</taxon>
        <taxon>Onygenales</taxon>
        <taxon>Onygenaceae</taxon>
        <taxon>Ophidiomyces</taxon>
    </lineage>
</organism>
<reference evidence="1" key="1">
    <citation type="journal article" date="2022" name="bioRxiv">
        <title>Population genetic analysis of Ophidiomyces ophidiicola, the causative agent of snake fungal disease, indicates recent introductions to the USA.</title>
        <authorList>
            <person name="Ladner J.T."/>
            <person name="Palmer J.M."/>
            <person name="Ettinger C.L."/>
            <person name="Stajich J.E."/>
            <person name="Farrell T.M."/>
            <person name="Glorioso B.M."/>
            <person name="Lawson B."/>
            <person name="Price S.J."/>
            <person name="Stengle A.G."/>
            <person name="Grear D.A."/>
            <person name="Lorch J.M."/>
        </authorList>
    </citation>
    <scope>NUCLEOTIDE SEQUENCE</scope>
    <source>
        <strain evidence="1">NWHC 24266-5</strain>
    </source>
</reference>
<dbReference type="EMBL" id="JALBCA010000024">
    <property type="protein sequence ID" value="KAI2389442.1"/>
    <property type="molecule type" value="Genomic_DNA"/>
</dbReference>
<name>A0ACB8V155_9EURO</name>
<sequence>MPLSSKARSNRPPSLLPAASLEGLEKFVHPDEAWPVDQKDPWKYKPLPDLPRASSSDYSRSIVSLDSEPRNGAYDQMHDLNTSQDSLVSGRINQGSFSRTNGRRRTPITNLKEQFQQASTGRRGRWILRQSSSPALSQYNPWLDKHSFHGTEVSWTPPVTVSMCRDSLASQHVNSVPPDSPTIVPPLSPRTVDSFDPSLIPRPLGVDSVQGEGDGEIGKPKGRSPLLVVENSDRDICLCHSPHPRHDRVPSRVTSIQRENLPLPPLPSSPGSLLSKGRGSQVIGTPKKLNKEEKSKIEPKKVVCQSIKSVGPNRTQLYSFCTTTTADLRNARTPIQGPHDSYILEAERPRAPHPSPRLSRCSSLPQILSSRRNQPTPTKHIAIPPTDYQKYGSQALAENKKAAKAKRKEKGQKDNRESKKRGISRLPRYLRKILPKAFSSEPLKTTAPPPDLEKPHPRPSTPAIHQAFASPPPYPYQYSDGKNIHYSRRPSARRKKELQSDEWGRIKDSRKKNEWQGSRDERGRTGGSKKGRKGNKGKGKEKGKRAAHVGDENGSYWL</sequence>
<gene>
    <name evidence="1" type="ORF">LOY88_002161</name>
</gene>
<proteinExistence type="predicted"/>